<keyword evidence="2" id="KW-0597">Phosphoprotein</keyword>
<dbReference type="InterPro" id="IPR009081">
    <property type="entry name" value="PP-bd_ACP"/>
</dbReference>
<gene>
    <name evidence="4" type="ORF">ENS06_14710</name>
</gene>
<dbReference type="InterPro" id="IPR036736">
    <property type="entry name" value="ACP-like_sf"/>
</dbReference>
<evidence type="ECO:0000259" key="3">
    <source>
        <dbReference type="PROSITE" id="PS50075"/>
    </source>
</evidence>
<protein>
    <submittedName>
        <fullName evidence="4">Acyl carrier protein</fullName>
    </submittedName>
</protein>
<feature type="domain" description="Carrier" evidence="3">
    <location>
        <begin position="16"/>
        <end position="97"/>
    </location>
</feature>
<dbReference type="SUPFAM" id="SSF47336">
    <property type="entry name" value="ACP-like"/>
    <property type="match status" value="1"/>
</dbReference>
<dbReference type="EMBL" id="DSTK01000040">
    <property type="protein sequence ID" value="HFK98562.1"/>
    <property type="molecule type" value="Genomic_DNA"/>
</dbReference>
<accession>A0A832A6D5</accession>
<comment type="caution">
    <text evidence="4">The sequence shown here is derived from an EMBL/GenBank/DDBJ whole genome shotgun (WGS) entry which is preliminary data.</text>
</comment>
<name>A0A832A6D5_9BACT</name>
<dbReference type="AlphaFoldDB" id="A0A832A6D5"/>
<keyword evidence="1" id="KW-0596">Phosphopantetheine</keyword>
<proteinExistence type="predicted"/>
<dbReference type="PROSITE" id="PS50075">
    <property type="entry name" value="CARRIER"/>
    <property type="match status" value="1"/>
</dbReference>
<dbReference type="InterPro" id="IPR006162">
    <property type="entry name" value="Ppantetheine_attach_site"/>
</dbReference>
<evidence type="ECO:0000256" key="1">
    <source>
        <dbReference type="ARBA" id="ARBA00022450"/>
    </source>
</evidence>
<reference evidence="4" key="1">
    <citation type="journal article" date="2020" name="mSystems">
        <title>Genome- and Community-Level Interaction Insights into Carbon Utilization and Element Cycling Functions of Hydrothermarchaeota in Hydrothermal Sediment.</title>
        <authorList>
            <person name="Zhou Z."/>
            <person name="Liu Y."/>
            <person name="Xu W."/>
            <person name="Pan J."/>
            <person name="Luo Z.H."/>
            <person name="Li M."/>
        </authorList>
    </citation>
    <scope>NUCLEOTIDE SEQUENCE [LARGE SCALE GENOMIC DNA]</scope>
    <source>
        <strain evidence="4">SpSt-456</strain>
    </source>
</reference>
<dbReference type="Gene3D" id="1.10.1200.10">
    <property type="entry name" value="ACP-like"/>
    <property type="match status" value="1"/>
</dbReference>
<evidence type="ECO:0000313" key="4">
    <source>
        <dbReference type="EMBL" id="HFK98562.1"/>
    </source>
</evidence>
<organism evidence="4">
    <name type="scientific">Desulfacinum infernum</name>
    <dbReference type="NCBI Taxonomy" id="35837"/>
    <lineage>
        <taxon>Bacteria</taxon>
        <taxon>Pseudomonadati</taxon>
        <taxon>Thermodesulfobacteriota</taxon>
        <taxon>Syntrophobacteria</taxon>
        <taxon>Syntrophobacterales</taxon>
        <taxon>Syntrophobacteraceae</taxon>
        <taxon>Desulfacinum</taxon>
    </lineage>
</organism>
<sequence length="118" mass="13211">MGGTSMGRKVTAEERRKIFEDIRQFLADELEVNIEEITEETDVVNDLGGDSVIFLEIVEELREKYGIQVEVRTIGQYMLRKAITNIGQAVDALCEVIEKGEELVMAEQEGNAGESRSS</sequence>
<dbReference type="Pfam" id="PF00550">
    <property type="entry name" value="PP-binding"/>
    <property type="match status" value="1"/>
</dbReference>
<evidence type="ECO:0000256" key="2">
    <source>
        <dbReference type="ARBA" id="ARBA00022553"/>
    </source>
</evidence>
<dbReference type="PROSITE" id="PS00012">
    <property type="entry name" value="PHOSPHOPANTETHEINE"/>
    <property type="match status" value="1"/>
</dbReference>